<evidence type="ECO:0000256" key="1">
    <source>
        <dbReference type="SAM" id="SignalP"/>
    </source>
</evidence>
<gene>
    <name evidence="4" type="primary">phoD_2</name>
    <name evidence="4" type="ORF">Ahu01nite_075390</name>
</gene>
<keyword evidence="1" id="KW-0732">Signal</keyword>
<dbReference type="Gene3D" id="3.60.21.70">
    <property type="entry name" value="PhoD-like phosphatase"/>
    <property type="match status" value="1"/>
</dbReference>
<keyword evidence="5" id="KW-1185">Reference proteome</keyword>
<accession>A0ABQ4A0R9</accession>
<dbReference type="InterPro" id="IPR029052">
    <property type="entry name" value="Metallo-depent_PP-like"/>
</dbReference>
<name>A0ABQ4A0R9_9ACTN</name>
<dbReference type="InterPro" id="IPR006311">
    <property type="entry name" value="TAT_signal"/>
</dbReference>
<dbReference type="InterPro" id="IPR038607">
    <property type="entry name" value="PhoD-like_sf"/>
</dbReference>
<proteinExistence type="predicted"/>
<evidence type="ECO:0000313" key="4">
    <source>
        <dbReference type="EMBL" id="GIE24437.1"/>
    </source>
</evidence>
<dbReference type="Pfam" id="PF16655">
    <property type="entry name" value="PhoD_N"/>
    <property type="match status" value="1"/>
</dbReference>
<feature type="domain" description="PhoD-like phosphatase metallophosphatase" evidence="2">
    <location>
        <begin position="162"/>
        <end position="511"/>
    </location>
</feature>
<feature type="domain" description="Phospholipase D N-terminal" evidence="3">
    <location>
        <begin position="59"/>
        <end position="134"/>
    </location>
</feature>
<evidence type="ECO:0000259" key="3">
    <source>
        <dbReference type="Pfam" id="PF16655"/>
    </source>
</evidence>
<organism evidence="4 5">
    <name type="scientific">Winogradskya humida</name>
    <dbReference type="NCBI Taxonomy" id="113566"/>
    <lineage>
        <taxon>Bacteria</taxon>
        <taxon>Bacillati</taxon>
        <taxon>Actinomycetota</taxon>
        <taxon>Actinomycetes</taxon>
        <taxon>Micromonosporales</taxon>
        <taxon>Micromonosporaceae</taxon>
        <taxon>Winogradskya</taxon>
    </lineage>
</organism>
<feature type="chain" id="PRO_5045197718" evidence="1">
    <location>
        <begin position="30"/>
        <end position="531"/>
    </location>
</feature>
<dbReference type="Proteomes" id="UP000603200">
    <property type="component" value="Unassembled WGS sequence"/>
</dbReference>
<dbReference type="Gene3D" id="2.60.40.380">
    <property type="entry name" value="Purple acid phosphatase-like, N-terminal"/>
    <property type="match status" value="1"/>
</dbReference>
<dbReference type="InterPro" id="IPR032093">
    <property type="entry name" value="PhoD_N"/>
</dbReference>
<dbReference type="RefSeq" id="WP_203841442.1">
    <property type="nucleotide sequence ID" value="NZ_BAAATV010000017.1"/>
</dbReference>
<dbReference type="SUPFAM" id="SSF56300">
    <property type="entry name" value="Metallo-dependent phosphatases"/>
    <property type="match status" value="1"/>
</dbReference>
<dbReference type="PROSITE" id="PS51318">
    <property type="entry name" value="TAT"/>
    <property type="match status" value="1"/>
</dbReference>
<dbReference type="EMBL" id="BOMN01000108">
    <property type="protein sequence ID" value="GIE24437.1"/>
    <property type="molecule type" value="Genomic_DNA"/>
</dbReference>
<dbReference type="InterPro" id="IPR018946">
    <property type="entry name" value="PhoD-like_MPP"/>
</dbReference>
<feature type="signal peptide" evidence="1">
    <location>
        <begin position="1"/>
        <end position="29"/>
    </location>
</feature>
<evidence type="ECO:0000313" key="5">
    <source>
        <dbReference type="Proteomes" id="UP000603200"/>
    </source>
</evidence>
<sequence length="531" mass="58069">MTLIDRRNLLRAGLAGGVLSALPAVPALAVPASLPDEKVVHNLIAHNLTLGAARPVISHGVQSGDATTESAIVWTRADRPGRMWVEVSRRPDLKGARRVRGPILTPETDLTGKVRLRGLPAGERLFYSVRVESLDRPGLFSVPVRGELSTAPTRKQDVSFVWTGDVVGQGWGIDPAYGGLKIFESMRRRRPDFLLHSGDTVYADGPLAEQVTLPDGRIWRNLVTEEKSKVAETLKEYRGQYAYNLLDDAYKAFAAEVPQINQWDDHEVLNNWYPGEILDDARYTEKRVDVLAARAHQAYHEWVPIPSASGPVYRKISHGPLLDVFVLDMRTFKDVNDGNTYADPDRGLLGTAQREWLISGLKSSKATWKVIANDLPLGIVVPDGGTAQEGVAQGDPGAPKGRELEFAQVLRAAHRAGVTGIVFLTADVHYSAAHHYDPARAAVQDFTPFWEFVSGPAHAGAFGPNALDATFGPDTAFIHTPPVANASPAEGFQHFGEVRIDGRTGELRVDLRDRDGVSLWNTTLAAPRGHR</sequence>
<comment type="caution">
    <text evidence="4">The sequence shown here is derived from an EMBL/GenBank/DDBJ whole genome shotgun (WGS) entry which is preliminary data.</text>
</comment>
<dbReference type="PANTHER" id="PTHR43606:SF1">
    <property type="entry name" value="PHOD-LIKE PHOSPHATASE METALLOPHOSPHATASE DOMAIN-CONTAINING PROTEIN"/>
    <property type="match status" value="1"/>
</dbReference>
<dbReference type="PANTHER" id="PTHR43606">
    <property type="entry name" value="PHOSPHATASE, PUTATIVE (AFU_ORTHOLOGUE AFUA_6G08710)-RELATED"/>
    <property type="match status" value="1"/>
</dbReference>
<dbReference type="InterPro" id="IPR052900">
    <property type="entry name" value="Phospholipid_Metab_Enz"/>
</dbReference>
<dbReference type="Pfam" id="PF09423">
    <property type="entry name" value="PhoD"/>
    <property type="match status" value="1"/>
</dbReference>
<evidence type="ECO:0000259" key="2">
    <source>
        <dbReference type="Pfam" id="PF09423"/>
    </source>
</evidence>
<protein>
    <submittedName>
        <fullName evidence="4">Alkaline phosphatase</fullName>
    </submittedName>
</protein>
<reference evidence="4 5" key="1">
    <citation type="submission" date="2021-01" db="EMBL/GenBank/DDBJ databases">
        <title>Whole genome shotgun sequence of Actinoplanes humidus NBRC 14915.</title>
        <authorList>
            <person name="Komaki H."/>
            <person name="Tamura T."/>
        </authorList>
    </citation>
    <scope>NUCLEOTIDE SEQUENCE [LARGE SCALE GENOMIC DNA]</scope>
    <source>
        <strain evidence="4 5">NBRC 14915</strain>
    </source>
</reference>